<dbReference type="InterPro" id="IPR051783">
    <property type="entry name" value="NAD(P)-dependent_oxidoreduct"/>
</dbReference>
<dbReference type="GO" id="GO:0004029">
    <property type="term" value="F:aldehyde dehydrogenase (NAD+) activity"/>
    <property type="evidence" value="ECO:0007669"/>
    <property type="project" value="TreeGrafter"/>
</dbReference>
<reference evidence="2 3" key="1">
    <citation type="journal article" date="2005" name="Int. J. Syst. Evol. Microbiol.">
        <title>Bacillus cibi sp. nov., isolated from jeotgal, a traditional Korean fermented seafood.</title>
        <authorList>
            <person name="Yoon J.H."/>
            <person name="Lee C.H."/>
            <person name="Oh T.K."/>
        </authorList>
    </citation>
    <scope>NUCLEOTIDE SEQUENCE [LARGE SCALE GENOMIC DNA]</scope>
    <source>
        <strain evidence="2 3">DSM 16189</strain>
    </source>
</reference>
<protein>
    <submittedName>
        <fullName evidence="2">NAD-dependent dehydratase</fullName>
    </submittedName>
</protein>
<dbReference type="Pfam" id="PF01370">
    <property type="entry name" value="Epimerase"/>
    <property type="match status" value="1"/>
</dbReference>
<evidence type="ECO:0000313" key="3">
    <source>
        <dbReference type="Proteomes" id="UP000028549"/>
    </source>
</evidence>
<feature type="domain" description="NAD-dependent epimerase/dehydratase" evidence="1">
    <location>
        <begin position="3"/>
        <end position="211"/>
    </location>
</feature>
<dbReference type="GO" id="GO:0005737">
    <property type="term" value="C:cytoplasm"/>
    <property type="evidence" value="ECO:0007669"/>
    <property type="project" value="TreeGrafter"/>
</dbReference>
<accession>A0A084H275</accession>
<dbReference type="STRING" id="246786.GS18_0201550"/>
<dbReference type="PANTHER" id="PTHR48079:SF6">
    <property type="entry name" value="NAD(P)-BINDING DOMAIN-CONTAINING PROTEIN-RELATED"/>
    <property type="match status" value="1"/>
</dbReference>
<dbReference type="SUPFAM" id="SSF51735">
    <property type="entry name" value="NAD(P)-binding Rossmann-fold domains"/>
    <property type="match status" value="1"/>
</dbReference>
<dbReference type="PANTHER" id="PTHR48079">
    <property type="entry name" value="PROTEIN YEEZ"/>
    <property type="match status" value="1"/>
</dbReference>
<sequence length="339" mass="38763">MNVLILGGTRFLGRAFTEEALKRGYTVTLFNRGTNKDLFPGLEQLTGDRNKDMTMLQKRNWDAVIDTSGFAPHHIRKTAEVLGDIGHYTFISSISVYRDWIPAGIQEDYPLQTISDEKLAESEKGTLSPYEHYGALKALSEEEAEKHWPGRVLNVRAGQLVGPFDYTDRLPYWVQRVSQGGQAIVPGHPDRPVQMIDVRDLAAWVFNMIFQGRIGTYNATGQKETMKDILETCRSVSSSTTDFVWTDEAFLLENKIKPWTDMPLWIPEHFPLEGEKEPWKGTFEISIEKAVEAGLTFRSLAETIRDVYHWEKNREPSDLKAGISREKEKELLQKQKLKL</sequence>
<dbReference type="AlphaFoldDB" id="A0A084H275"/>
<keyword evidence="3" id="KW-1185">Reference proteome</keyword>
<dbReference type="EMBL" id="JNVC02000001">
    <property type="protein sequence ID" value="KEZ53687.1"/>
    <property type="molecule type" value="Genomic_DNA"/>
</dbReference>
<name>A0A084H275_METID</name>
<evidence type="ECO:0000313" key="2">
    <source>
        <dbReference type="EMBL" id="KEZ53687.1"/>
    </source>
</evidence>
<gene>
    <name evidence="2" type="ORF">GS18_0201550</name>
</gene>
<dbReference type="InterPro" id="IPR036291">
    <property type="entry name" value="NAD(P)-bd_dom_sf"/>
</dbReference>
<proteinExistence type="predicted"/>
<dbReference type="Gene3D" id="3.40.50.720">
    <property type="entry name" value="NAD(P)-binding Rossmann-like Domain"/>
    <property type="match status" value="1"/>
</dbReference>
<dbReference type="OrthoDB" id="9809586at2"/>
<comment type="caution">
    <text evidence="2">The sequence shown here is derived from an EMBL/GenBank/DDBJ whole genome shotgun (WGS) entry which is preliminary data.</text>
</comment>
<organism evidence="2 3">
    <name type="scientific">Metabacillus indicus</name>
    <name type="common">Bacillus indicus</name>
    <dbReference type="NCBI Taxonomy" id="246786"/>
    <lineage>
        <taxon>Bacteria</taxon>
        <taxon>Bacillati</taxon>
        <taxon>Bacillota</taxon>
        <taxon>Bacilli</taxon>
        <taxon>Bacillales</taxon>
        <taxon>Bacillaceae</taxon>
        <taxon>Metabacillus</taxon>
    </lineage>
</organism>
<evidence type="ECO:0000259" key="1">
    <source>
        <dbReference type="Pfam" id="PF01370"/>
    </source>
</evidence>
<dbReference type="InterPro" id="IPR001509">
    <property type="entry name" value="Epimerase_deHydtase"/>
</dbReference>
<dbReference type="RefSeq" id="WP_029565292.1">
    <property type="nucleotide sequence ID" value="NZ_JNVC02000001.1"/>
</dbReference>
<dbReference type="Proteomes" id="UP000028549">
    <property type="component" value="Unassembled WGS sequence"/>
</dbReference>